<keyword evidence="1" id="KW-0732">Signal</keyword>
<name>A0ABW5M0Q2_9BACT</name>
<evidence type="ECO:0008006" key="4">
    <source>
        <dbReference type="Google" id="ProtNLM"/>
    </source>
</evidence>
<evidence type="ECO:0000313" key="2">
    <source>
        <dbReference type="EMBL" id="MFD2569864.1"/>
    </source>
</evidence>
<reference evidence="3" key="1">
    <citation type="journal article" date="2019" name="Int. J. Syst. Evol. Microbiol.">
        <title>The Global Catalogue of Microorganisms (GCM) 10K type strain sequencing project: providing services to taxonomists for standard genome sequencing and annotation.</title>
        <authorList>
            <consortium name="The Broad Institute Genomics Platform"/>
            <consortium name="The Broad Institute Genome Sequencing Center for Infectious Disease"/>
            <person name="Wu L."/>
            <person name="Ma J."/>
        </authorList>
    </citation>
    <scope>NUCLEOTIDE SEQUENCE [LARGE SCALE GENOMIC DNA]</scope>
    <source>
        <strain evidence="3">KCTC 42805</strain>
    </source>
</reference>
<comment type="caution">
    <text evidence="2">The sequence shown here is derived from an EMBL/GenBank/DDBJ whole genome shotgun (WGS) entry which is preliminary data.</text>
</comment>
<proteinExistence type="predicted"/>
<accession>A0ABW5M0Q2</accession>
<dbReference type="Proteomes" id="UP001597469">
    <property type="component" value="Unassembled WGS sequence"/>
</dbReference>
<feature type="signal peptide" evidence="1">
    <location>
        <begin position="1"/>
        <end position="26"/>
    </location>
</feature>
<evidence type="ECO:0000256" key="1">
    <source>
        <dbReference type="SAM" id="SignalP"/>
    </source>
</evidence>
<organism evidence="2 3">
    <name type="scientific">Spirosoma soli</name>
    <dbReference type="NCBI Taxonomy" id="1770529"/>
    <lineage>
        <taxon>Bacteria</taxon>
        <taxon>Pseudomonadati</taxon>
        <taxon>Bacteroidota</taxon>
        <taxon>Cytophagia</taxon>
        <taxon>Cytophagales</taxon>
        <taxon>Cytophagaceae</taxon>
        <taxon>Spirosoma</taxon>
    </lineage>
</organism>
<protein>
    <recommendedName>
        <fullName evidence="4">T9SS type A sorting domain-containing protein</fullName>
    </recommendedName>
</protein>
<gene>
    <name evidence="2" type="ORF">ACFSUS_04415</name>
</gene>
<dbReference type="RefSeq" id="WP_381519617.1">
    <property type="nucleotide sequence ID" value="NZ_JBHULN010000002.1"/>
</dbReference>
<sequence length="137" mass="15323">MKTFLKSTLSTLLLAAIVSVSLPGLAQDDLSSTKSFAAAMFPAADASKLWLHLEKYKPEDKISVELYNERGKILYHGVLPKKSNKRNSFRQQFDMSQISDGKYTFRVTGGSQTQEMTFKLTTPTLTEALPNRLISMN</sequence>
<evidence type="ECO:0000313" key="3">
    <source>
        <dbReference type="Proteomes" id="UP001597469"/>
    </source>
</evidence>
<keyword evidence="3" id="KW-1185">Reference proteome</keyword>
<feature type="chain" id="PRO_5045772965" description="T9SS type A sorting domain-containing protein" evidence="1">
    <location>
        <begin position="27"/>
        <end position="137"/>
    </location>
</feature>
<dbReference type="EMBL" id="JBHULN010000002">
    <property type="protein sequence ID" value="MFD2569864.1"/>
    <property type="molecule type" value="Genomic_DNA"/>
</dbReference>